<reference evidence="1 2" key="1">
    <citation type="submission" date="2016-05" db="EMBL/GenBank/DDBJ databases">
        <authorList>
            <person name="Lavstsen T."/>
            <person name="Jespersen J.S."/>
        </authorList>
    </citation>
    <scope>NUCLEOTIDE SEQUENCE [LARGE SCALE GENOMIC DNA]</scope>
    <source>
        <strain evidence="1 2">B7-9</strain>
    </source>
</reference>
<dbReference type="RefSeq" id="WP_097650924.1">
    <property type="nucleotide sequence ID" value="NZ_LYXE01000036.1"/>
</dbReference>
<name>A0A2H3L272_9CHLR</name>
<evidence type="ECO:0000313" key="1">
    <source>
        <dbReference type="EMBL" id="PDW00593.1"/>
    </source>
</evidence>
<evidence type="ECO:0000313" key="2">
    <source>
        <dbReference type="Proteomes" id="UP000220922"/>
    </source>
</evidence>
<gene>
    <name evidence="1" type="ORF">A9Q02_09390</name>
</gene>
<organism evidence="1 2">
    <name type="scientific">Candidatus Chloroploca asiatica</name>
    <dbReference type="NCBI Taxonomy" id="1506545"/>
    <lineage>
        <taxon>Bacteria</taxon>
        <taxon>Bacillati</taxon>
        <taxon>Chloroflexota</taxon>
        <taxon>Chloroflexia</taxon>
        <taxon>Chloroflexales</taxon>
        <taxon>Chloroflexineae</taxon>
        <taxon>Oscillochloridaceae</taxon>
        <taxon>Candidatus Chloroploca</taxon>
    </lineage>
</organism>
<dbReference type="InterPro" id="IPR049389">
    <property type="entry name" value="TTHA0281-like"/>
</dbReference>
<dbReference type="SUPFAM" id="SSF143100">
    <property type="entry name" value="TTHA1013/TTHA0281-like"/>
    <property type="match status" value="1"/>
</dbReference>
<protein>
    <recommendedName>
        <fullName evidence="3">Type II toxin-antitoxin system HicB family antitoxin</fullName>
    </recommendedName>
</protein>
<dbReference type="Proteomes" id="UP000220922">
    <property type="component" value="Unassembled WGS sequence"/>
</dbReference>
<evidence type="ECO:0008006" key="3">
    <source>
        <dbReference type="Google" id="ProtNLM"/>
    </source>
</evidence>
<keyword evidence="2" id="KW-1185">Reference proteome</keyword>
<dbReference type="InterPro" id="IPR035069">
    <property type="entry name" value="TTHA1013/TTHA0281-like"/>
</dbReference>
<proteinExistence type="predicted"/>
<comment type="caution">
    <text evidence="1">The sequence shown here is derived from an EMBL/GenBank/DDBJ whole genome shotgun (WGS) entry which is preliminary data.</text>
</comment>
<dbReference type="EMBL" id="LYXE01000036">
    <property type="protein sequence ID" value="PDW00593.1"/>
    <property type="molecule type" value="Genomic_DNA"/>
</dbReference>
<sequence length="84" mass="9158">MLSAYIAAAMRRATYQLLVDDEGFVGEIPGLQGVIGHAETLEACREDLQSALEDWIWLGLRLGHAIPPLDGIDLSQPIRTQEAA</sequence>
<dbReference type="Pfam" id="PF21748">
    <property type="entry name" value="UPF0150"/>
    <property type="match status" value="1"/>
</dbReference>
<accession>A0A2H3L272</accession>
<dbReference type="AlphaFoldDB" id="A0A2H3L272"/>
<dbReference type="Gene3D" id="3.30.160.250">
    <property type="match status" value="1"/>
</dbReference>
<dbReference type="OrthoDB" id="7068289at2"/>